<reference evidence="1 2" key="1">
    <citation type="submission" date="2021-08" db="EMBL/GenBank/DDBJ databases">
        <title>Draft Genome Sequence of Phanerochaete sordida strain YK-624.</title>
        <authorList>
            <person name="Mori T."/>
            <person name="Dohra H."/>
            <person name="Suzuki T."/>
            <person name="Kawagishi H."/>
            <person name="Hirai H."/>
        </authorList>
    </citation>
    <scope>NUCLEOTIDE SEQUENCE [LARGE SCALE GENOMIC DNA]</scope>
    <source>
        <strain evidence="1 2">YK-624</strain>
    </source>
</reference>
<gene>
    <name evidence="1" type="ORF">PsYK624_121770</name>
</gene>
<dbReference type="EMBL" id="BPQB01000054">
    <property type="protein sequence ID" value="GJE95984.1"/>
    <property type="molecule type" value="Genomic_DNA"/>
</dbReference>
<evidence type="ECO:0000313" key="1">
    <source>
        <dbReference type="EMBL" id="GJE95984.1"/>
    </source>
</evidence>
<keyword evidence="2" id="KW-1185">Reference proteome</keyword>
<organism evidence="1 2">
    <name type="scientific">Phanerochaete sordida</name>
    <dbReference type="NCBI Taxonomy" id="48140"/>
    <lineage>
        <taxon>Eukaryota</taxon>
        <taxon>Fungi</taxon>
        <taxon>Dikarya</taxon>
        <taxon>Basidiomycota</taxon>
        <taxon>Agaricomycotina</taxon>
        <taxon>Agaricomycetes</taxon>
        <taxon>Polyporales</taxon>
        <taxon>Phanerochaetaceae</taxon>
        <taxon>Phanerochaete</taxon>
    </lineage>
</organism>
<protein>
    <submittedName>
        <fullName evidence="1">Uncharacterized protein</fullName>
    </submittedName>
</protein>
<evidence type="ECO:0000313" key="2">
    <source>
        <dbReference type="Proteomes" id="UP000703269"/>
    </source>
</evidence>
<sequence>MMRMRISKRRAILPLHHLRARDSDPEGRRQYFAGLCRGGYLAYFVDEHASVLSSTVSTELGSYTEAAGFLGLLEQHVQYYQQLDLHVCNDMEDVRYLKLCSFPAGIAVHVVYTASASLRKDEPGARLWLCELRIGGEPSLCHSPQHRSAVYVQHTRLASVTRYQAPPLAVFS</sequence>
<dbReference type="Proteomes" id="UP000703269">
    <property type="component" value="Unassembled WGS sequence"/>
</dbReference>
<comment type="caution">
    <text evidence="1">The sequence shown here is derived from an EMBL/GenBank/DDBJ whole genome shotgun (WGS) entry which is preliminary data.</text>
</comment>
<proteinExistence type="predicted"/>
<dbReference type="AlphaFoldDB" id="A0A9P3GKK2"/>
<name>A0A9P3GKK2_9APHY</name>
<accession>A0A9P3GKK2</accession>